<gene>
    <name evidence="2" type="ORF">SAMN02927903_03263</name>
</gene>
<keyword evidence="3" id="KW-1185">Reference proteome</keyword>
<reference evidence="2 3" key="1">
    <citation type="submission" date="2016-10" db="EMBL/GenBank/DDBJ databases">
        <authorList>
            <person name="de Groot N.N."/>
        </authorList>
    </citation>
    <scope>NUCLEOTIDE SEQUENCE [LARGE SCALE GENOMIC DNA]</scope>
    <source>
        <strain evidence="2 3">CGMCC 1.7031</strain>
    </source>
</reference>
<dbReference type="AlphaFoldDB" id="A0A1G5KEA7"/>
<sequence length="198" mass="23434">MEITRKDLIELCDKFLNGEISKEGIENFASNAIFSDDDDWDDEIISDTIFEWDNEEINFPINNVNMELWKKRLNGDEDELLKYNFWNSHIEPQKKICEKFDSLWKPINKKLKIGVSKNLNLDPLNGLRHNSEKGTTGWFIWSGEYSENDDFFEPICAEHLLQIRPEIIDYLGLDVGFRFLIDKNGYEDIWFDKKISKI</sequence>
<feature type="domain" description="Imm33-like" evidence="1">
    <location>
        <begin position="93"/>
        <end position="192"/>
    </location>
</feature>
<dbReference type="OrthoDB" id="7063432at2"/>
<dbReference type="EMBL" id="FMVF01000031">
    <property type="protein sequence ID" value="SCY98973.1"/>
    <property type="molecule type" value="Genomic_DNA"/>
</dbReference>
<dbReference type="STRING" id="490189.SAMN02927903_03263"/>
<dbReference type="Proteomes" id="UP000199354">
    <property type="component" value="Unassembled WGS sequence"/>
</dbReference>
<proteinExistence type="predicted"/>
<protein>
    <recommendedName>
        <fullName evidence="1">Imm33-like domain-containing protein</fullName>
    </recommendedName>
</protein>
<dbReference type="RefSeq" id="WP_091147069.1">
    <property type="nucleotide sequence ID" value="NZ_FMVF01000031.1"/>
</dbReference>
<dbReference type="Pfam" id="PF24719">
    <property type="entry name" value="Imm33-like"/>
    <property type="match status" value="1"/>
</dbReference>
<name>A0A1G5KEA7_9FLAO</name>
<dbReference type="InterPro" id="IPR056509">
    <property type="entry name" value="Imm33-like"/>
</dbReference>
<accession>A0A1G5KEA7</accession>
<organism evidence="2 3">
    <name type="scientific">Flavobacterium caeni</name>
    <dbReference type="NCBI Taxonomy" id="490189"/>
    <lineage>
        <taxon>Bacteria</taxon>
        <taxon>Pseudomonadati</taxon>
        <taxon>Bacteroidota</taxon>
        <taxon>Flavobacteriia</taxon>
        <taxon>Flavobacteriales</taxon>
        <taxon>Flavobacteriaceae</taxon>
        <taxon>Flavobacterium</taxon>
    </lineage>
</organism>
<evidence type="ECO:0000259" key="1">
    <source>
        <dbReference type="Pfam" id="PF24719"/>
    </source>
</evidence>
<evidence type="ECO:0000313" key="3">
    <source>
        <dbReference type="Proteomes" id="UP000199354"/>
    </source>
</evidence>
<evidence type="ECO:0000313" key="2">
    <source>
        <dbReference type="EMBL" id="SCY98973.1"/>
    </source>
</evidence>